<dbReference type="GO" id="GO:0003677">
    <property type="term" value="F:DNA binding"/>
    <property type="evidence" value="ECO:0007669"/>
    <property type="project" value="UniProtKB-KW"/>
</dbReference>
<evidence type="ECO:0000313" key="4">
    <source>
        <dbReference type="EMBL" id="SFC76940.1"/>
    </source>
</evidence>
<accession>A0A1I1M5K2</accession>
<gene>
    <name evidence="4" type="ORF">SAMN05421747_12421</name>
</gene>
<dbReference type="PANTHER" id="PTHR43214:SF43">
    <property type="entry name" value="TWO-COMPONENT RESPONSE REGULATOR"/>
    <property type="match status" value="1"/>
</dbReference>
<keyword evidence="1" id="KW-0238">DNA-binding</keyword>
<dbReference type="PROSITE" id="PS50110">
    <property type="entry name" value="RESPONSE_REGULATORY"/>
    <property type="match status" value="1"/>
</dbReference>
<dbReference type="PANTHER" id="PTHR43214">
    <property type="entry name" value="TWO-COMPONENT RESPONSE REGULATOR"/>
    <property type="match status" value="1"/>
</dbReference>
<dbReference type="InterPro" id="IPR011006">
    <property type="entry name" value="CheY-like_superfamily"/>
</dbReference>
<dbReference type="CDD" id="cd17535">
    <property type="entry name" value="REC_NarL-like"/>
    <property type="match status" value="1"/>
</dbReference>
<dbReference type="OrthoDB" id="9797341at2"/>
<dbReference type="Proteomes" id="UP000199577">
    <property type="component" value="Unassembled WGS sequence"/>
</dbReference>
<feature type="domain" description="Response regulatory" evidence="3">
    <location>
        <begin position="12"/>
        <end position="123"/>
    </location>
</feature>
<dbReference type="EMBL" id="FOLL01000024">
    <property type="protein sequence ID" value="SFC76940.1"/>
    <property type="molecule type" value="Genomic_DNA"/>
</dbReference>
<dbReference type="GO" id="GO:0000160">
    <property type="term" value="P:phosphorelay signal transduction system"/>
    <property type="evidence" value="ECO:0007669"/>
    <property type="project" value="InterPro"/>
</dbReference>
<dbReference type="SMART" id="SM00448">
    <property type="entry name" value="REC"/>
    <property type="match status" value="1"/>
</dbReference>
<dbReference type="Pfam" id="PF00072">
    <property type="entry name" value="Response_reg"/>
    <property type="match status" value="1"/>
</dbReference>
<evidence type="ECO:0000259" key="3">
    <source>
        <dbReference type="PROSITE" id="PS50110"/>
    </source>
</evidence>
<dbReference type="STRING" id="623281.SAMN05421747_12421"/>
<dbReference type="Gene3D" id="3.40.50.2300">
    <property type="match status" value="1"/>
</dbReference>
<dbReference type="RefSeq" id="WP_090975023.1">
    <property type="nucleotide sequence ID" value="NZ_FOLL01000024.1"/>
</dbReference>
<dbReference type="InterPro" id="IPR001789">
    <property type="entry name" value="Sig_transdc_resp-reg_receiver"/>
</dbReference>
<dbReference type="InterPro" id="IPR058245">
    <property type="entry name" value="NreC/VraR/RcsB-like_REC"/>
</dbReference>
<evidence type="ECO:0000256" key="1">
    <source>
        <dbReference type="ARBA" id="ARBA00023125"/>
    </source>
</evidence>
<dbReference type="AlphaFoldDB" id="A0A1I1M5K2"/>
<organism evidence="4 5">
    <name type="scientific">Parapedobacter composti</name>
    <dbReference type="NCBI Taxonomy" id="623281"/>
    <lineage>
        <taxon>Bacteria</taxon>
        <taxon>Pseudomonadati</taxon>
        <taxon>Bacteroidota</taxon>
        <taxon>Sphingobacteriia</taxon>
        <taxon>Sphingobacteriales</taxon>
        <taxon>Sphingobacteriaceae</taxon>
        <taxon>Parapedobacter</taxon>
    </lineage>
</organism>
<reference evidence="4 5" key="1">
    <citation type="submission" date="2016-10" db="EMBL/GenBank/DDBJ databases">
        <authorList>
            <person name="de Groot N.N."/>
        </authorList>
    </citation>
    <scope>NUCLEOTIDE SEQUENCE [LARGE SCALE GENOMIC DNA]</scope>
    <source>
        <strain evidence="4 5">DSM 22900</strain>
    </source>
</reference>
<sequence length="147" mass="16380">MDTGNDNRNNVCVAVIDDNARLRQMPVKQLENSGYTVLFDTGNGEDALQKLQKNERLPDVCLVEEDFVSAKILLEKYPDLKILIVSTSDNEEHVTDMLKTGVSGYVLKYADPDEMLAAVKALSENKKYFSVGVSGIATEYFKNQPQS</sequence>
<evidence type="ECO:0000256" key="2">
    <source>
        <dbReference type="PROSITE-ProRule" id="PRU00169"/>
    </source>
</evidence>
<protein>
    <submittedName>
        <fullName evidence="4">Two-component system, NarL family, response regulator DegU</fullName>
    </submittedName>
</protein>
<keyword evidence="5" id="KW-1185">Reference proteome</keyword>
<comment type="caution">
    <text evidence="2">Lacks conserved residue(s) required for the propagation of feature annotation.</text>
</comment>
<proteinExistence type="predicted"/>
<dbReference type="InterPro" id="IPR039420">
    <property type="entry name" value="WalR-like"/>
</dbReference>
<evidence type="ECO:0000313" key="5">
    <source>
        <dbReference type="Proteomes" id="UP000199577"/>
    </source>
</evidence>
<dbReference type="SUPFAM" id="SSF52172">
    <property type="entry name" value="CheY-like"/>
    <property type="match status" value="1"/>
</dbReference>
<name>A0A1I1M5K2_9SPHI</name>